<sequence length="475" mass="55783">MNFLLFIYIKLLYCFQIHITTSYMKSLFFKKYILAANAGQLYVFDAAGASLAILPLSLHQIDIFGQAGETLILSQNRTVKSFKFQQIQDDFTLTELHELDLSFDPKQILVTRNKIFAASDESLVLIDPQSFQFSEQKFHPFTEICYFSKNLFLLNEFQIEKFDLKTKDLTKVFTSHLQLSLLRSTKTVLAVQTTDQTIIFDEMFEIISGMRSQQVQDIYLQTTLVQNANQKLTVFKLPEIQQSEINQRKKQNYEKMIEKEAKKEVEKEEVEKPKKERKFTEKIFEIDCEYDVENIEVTLTNTHIQGCIVFKSTLIPMIQVFSSALDQKQINLKQNKVIQITYVKKDVQSTFVHKRQLEIQEIINQQINLLEQCLRVEDFQALNQVIKECNYSQFAQIPKSLKVNFANYLVQNLNPDTYKWLKELQNEKEIQEVEDELFIKLEELKSYKKLLEKIVNKDVKMAIGDIEPNLIVDEW</sequence>
<protein>
    <submittedName>
        <fullName evidence="1">Uncharacterized protein</fullName>
    </submittedName>
</protein>
<gene>
    <name evidence="1" type="ORF">TPC1_30394</name>
</gene>
<feature type="non-terminal residue" evidence="1">
    <location>
        <position position="475"/>
    </location>
</feature>
<dbReference type="AlphaFoldDB" id="A0A146K3C5"/>
<evidence type="ECO:0000313" key="1">
    <source>
        <dbReference type="EMBL" id="JAP90111.1"/>
    </source>
</evidence>
<name>A0A146K3C5_9EUKA</name>
<organism evidence="1">
    <name type="scientific">Trepomonas sp. PC1</name>
    <dbReference type="NCBI Taxonomy" id="1076344"/>
    <lineage>
        <taxon>Eukaryota</taxon>
        <taxon>Metamonada</taxon>
        <taxon>Diplomonadida</taxon>
        <taxon>Hexamitidae</taxon>
        <taxon>Hexamitinae</taxon>
        <taxon>Trepomonas</taxon>
    </lineage>
</organism>
<dbReference type="EMBL" id="GDID01006495">
    <property type="protein sequence ID" value="JAP90111.1"/>
    <property type="molecule type" value="Transcribed_RNA"/>
</dbReference>
<proteinExistence type="predicted"/>
<reference evidence="1" key="1">
    <citation type="submission" date="2015-07" db="EMBL/GenBank/DDBJ databases">
        <title>Adaptation to a free-living lifestyle via gene acquisitions in the diplomonad Trepomonas sp. PC1.</title>
        <authorList>
            <person name="Xu F."/>
            <person name="Jerlstrom-Hultqvist J."/>
            <person name="Kolisko M."/>
            <person name="Simpson A.G.B."/>
            <person name="Roger A.J."/>
            <person name="Svard S.G."/>
            <person name="Andersson J.O."/>
        </authorList>
    </citation>
    <scope>NUCLEOTIDE SEQUENCE</scope>
    <source>
        <strain evidence="1">PC1</strain>
    </source>
</reference>
<accession>A0A146K3C5</accession>